<evidence type="ECO:0000313" key="2">
    <source>
        <dbReference type="Proteomes" id="UP001519460"/>
    </source>
</evidence>
<reference evidence="1 2" key="1">
    <citation type="journal article" date="2023" name="Sci. Data">
        <title>Genome assembly of the Korean intertidal mud-creeper Batillaria attramentaria.</title>
        <authorList>
            <person name="Patra A.K."/>
            <person name="Ho P.T."/>
            <person name="Jun S."/>
            <person name="Lee S.J."/>
            <person name="Kim Y."/>
            <person name="Won Y.J."/>
        </authorList>
    </citation>
    <scope>NUCLEOTIDE SEQUENCE [LARGE SCALE GENOMIC DNA]</scope>
    <source>
        <strain evidence="1">Wonlab-2016</strain>
    </source>
</reference>
<protein>
    <submittedName>
        <fullName evidence="1">Uncharacterized protein</fullName>
    </submittedName>
</protein>
<gene>
    <name evidence="1" type="ORF">BaRGS_00023627</name>
</gene>
<proteinExistence type="predicted"/>
<organism evidence="1 2">
    <name type="scientific">Batillaria attramentaria</name>
    <dbReference type="NCBI Taxonomy" id="370345"/>
    <lineage>
        <taxon>Eukaryota</taxon>
        <taxon>Metazoa</taxon>
        <taxon>Spiralia</taxon>
        <taxon>Lophotrochozoa</taxon>
        <taxon>Mollusca</taxon>
        <taxon>Gastropoda</taxon>
        <taxon>Caenogastropoda</taxon>
        <taxon>Sorbeoconcha</taxon>
        <taxon>Cerithioidea</taxon>
        <taxon>Batillariidae</taxon>
        <taxon>Batillaria</taxon>
    </lineage>
</organism>
<accession>A0ABD0KDM0</accession>
<comment type="caution">
    <text evidence="1">The sequence shown here is derived from an EMBL/GenBank/DDBJ whole genome shotgun (WGS) entry which is preliminary data.</text>
</comment>
<keyword evidence="2" id="KW-1185">Reference proteome</keyword>
<dbReference type="EMBL" id="JACVVK020000199">
    <property type="protein sequence ID" value="KAK7485087.1"/>
    <property type="molecule type" value="Genomic_DNA"/>
</dbReference>
<name>A0ABD0KDM0_9CAEN</name>
<sequence>MIDGISSPMQDRETRVVGSALLSLLPRRCENLCSKSEMGLLRENCSKSETRVVGGPGSENKLVLVVKIWLKKSETGLVGGSGRDSQKLIW</sequence>
<evidence type="ECO:0000313" key="1">
    <source>
        <dbReference type="EMBL" id="KAK7485087.1"/>
    </source>
</evidence>
<dbReference type="Proteomes" id="UP001519460">
    <property type="component" value="Unassembled WGS sequence"/>
</dbReference>
<dbReference type="AlphaFoldDB" id="A0ABD0KDM0"/>